<keyword evidence="8" id="KW-1185">Reference proteome</keyword>
<dbReference type="Pfam" id="PF00905">
    <property type="entry name" value="Transpeptidase"/>
    <property type="match status" value="1"/>
</dbReference>
<keyword evidence="4" id="KW-1133">Transmembrane helix</keyword>
<dbReference type="GO" id="GO:0008658">
    <property type="term" value="F:penicillin binding"/>
    <property type="evidence" value="ECO:0007669"/>
    <property type="project" value="InterPro"/>
</dbReference>
<comment type="subcellular location">
    <subcellularLocation>
        <location evidence="1">Membrane</location>
    </subcellularLocation>
</comment>
<dbReference type="InterPro" id="IPR036138">
    <property type="entry name" value="PBP_dimer_sf"/>
</dbReference>
<feature type="domain" description="Penicillin-binding protein transpeptidase" evidence="5">
    <location>
        <begin position="255"/>
        <end position="559"/>
    </location>
</feature>
<dbReference type="GO" id="GO:0005886">
    <property type="term" value="C:plasma membrane"/>
    <property type="evidence" value="ECO:0007669"/>
    <property type="project" value="TreeGrafter"/>
</dbReference>
<dbReference type="Gene3D" id="3.40.710.10">
    <property type="entry name" value="DD-peptidase/beta-lactamase superfamily"/>
    <property type="match status" value="1"/>
</dbReference>
<dbReference type="PANTHER" id="PTHR30627">
    <property type="entry name" value="PEPTIDOGLYCAN D,D-TRANSPEPTIDASE"/>
    <property type="match status" value="1"/>
</dbReference>
<dbReference type="OrthoDB" id="9770103at2"/>
<evidence type="ECO:0000256" key="3">
    <source>
        <dbReference type="ARBA" id="ARBA00023136"/>
    </source>
</evidence>
<organism evidence="7 8">
    <name type="scientific">Thalassoglobus neptunius</name>
    <dbReference type="NCBI Taxonomy" id="1938619"/>
    <lineage>
        <taxon>Bacteria</taxon>
        <taxon>Pseudomonadati</taxon>
        <taxon>Planctomycetota</taxon>
        <taxon>Planctomycetia</taxon>
        <taxon>Planctomycetales</taxon>
        <taxon>Planctomycetaceae</taxon>
        <taxon>Thalassoglobus</taxon>
    </lineage>
</organism>
<evidence type="ECO:0000256" key="2">
    <source>
        <dbReference type="ARBA" id="ARBA00022645"/>
    </source>
</evidence>
<dbReference type="Gene3D" id="3.90.1310.10">
    <property type="entry name" value="Penicillin-binding protein 2a (Domain 2)"/>
    <property type="match status" value="1"/>
</dbReference>
<dbReference type="SUPFAM" id="SSF56519">
    <property type="entry name" value="Penicillin binding protein dimerisation domain"/>
    <property type="match status" value="1"/>
</dbReference>
<keyword evidence="3 4" id="KW-0472">Membrane</keyword>
<reference evidence="7 8" key="1">
    <citation type="submission" date="2019-02" db="EMBL/GenBank/DDBJ databases">
        <title>Deep-cultivation of Planctomycetes and their phenomic and genomic characterization uncovers novel biology.</title>
        <authorList>
            <person name="Wiegand S."/>
            <person name="Jogler M."/>
            <person name="Boedeker C."/>
            <person name="Pinto D."/>
            <person name="Vollmers J."/>
            <person name="Rivas-Marin E."/>
            <person name="Kohn T."/>
            <person name="Peeters S.H."/>
            <person name="Heuer A."/>
            <person name="Rast P."/>
            <person name="Oberbeckmann S."/>
            <person name="Bunk B."/>
            <person name="Jeske O."/>
            <person name="Meyerdierks A."/>
            <person name="Storesund J.E."/>
            <person name="Kallscheuer N."/>
            <person name="Luecker S."/>
            <person name="Lage O.M."/>
            <person name="Pohl T."/>
            <person name="Merkel B.J."/>
            <person name="Hornburger P."/>
            <person name="Mueller R.-W."/>
            <person name="Bruemmer F."/>
            <person name="Labrenz M."/>
            <person name="Spormann A.M."/>
            <person name="Op Den Camp H."/>
            <person name="Overmann J."/>
            <person name="Amann R."/>
            <person name="Jetten M.S.M."/>
            <person name="Mascher T."/>
            <person name="Medema M.H."/>
            <person name="Devos D.P."/>
            <person name="Kaster A.-K."/>
            <person name="Ovreas L."/>
            <person name="Rohde M."/>
            <person name="Galperin M.Y."/>
            <person name="Jogler C."/>
        </authorList>
    </citation>
    <scope>NUCLEOTIDE SEQUENCE [LARGE SCALE GENOMIC DNA]</scope>
    <source>
        <strain evidence="7 8">KOR42</strain>
    </source>
</reference>
<dbReference type="EMBL" id="SIHI01000001">
    <property type="protein sequence ID" value="TWT57744.1"/>
    <property type="molecule type" value="Genomic_DNA"/>
</dbReference>
<dbReference type="Pfam" id="PF03717">
    <property type="entry name" value="PBP_dimer"/>
    <property type="match status" value="1"/>
</dbReference>
<dbReference type="GO" id="GO:0071555">
    <property type="term" value="P:cell wall organization"/>
    <property type="evidence" value="ECO:0007669"/>
    <property type="project" value="TreeGrafter"/>
</dbReference>
<dbReference type="Proteomes" id="UP000317243">
    <property type="component" value="Unassembled WGS sequence"/>
</dbReference>
<comment type="caution">
    <text evidence="7">The sequence shown here is derived from an EMBL/GenBank/DDBJ whole genome shotgun (WGS) entry which is preliminary data.</text>
</comment>
<evidence type="ECO:0000259" key="6">
    <source>
        <dbReference type="Pfam" id="PF03717"/>
    </source>
</evidence>
<proteinExistence type="predicted"/>
<evidence type="ECO:0000256" key="1">
    <source>
        <dbReference type="ARBA" id="ARBA00004370"/>
    </source>
</evidence>
<dbReference type="PANTHER" id="PTHR30627:SF1">
    <property type="entry name" value="PEPTIDOGLYCAN D,D-TRANSPEPTIDASE FTSI"/>
    <property type="match status" value="1"/>
</dbReference>
<keyword evidence="2" id="KW-0121">Carboxypeptidase</keyword>
<keyword evidence="2" id="KW-0378">Hydrolase</keyword>
<feature type="domain" description="Penicillin-binding protein dimerisation" evidence="6">
    <location>
        <begin position="62"/>
        <end position="211"/>
    </location>
</feature>
<evidence type="ECO:0000259" key="5">
    <source>
        <dbReference type="Pfam" id="PF00905"/>
    </source>
</evidence>
<sequence length="574" mass="63771">MSGVETDSSDSDQNTKRRQRFVSGLMIIIWGILVGRLVQIQVASGNQFTAQATRQQIDEVTISARPGDILDRRGRLLATTLKVPSLFIDPSRVEDPATLIRELGELIEIDVDRVSRQLSAYRSKKFLWIKRQLSEEEVLTLQESELDWNVFGLRDEFKRFYPQQTLARHVLGIRDIDGKGRGGVEQFFDKELKGRSGVRRYVRDARGQMLEMLEEVTIAPEMGTSIVLTLDSVIQLFTEQALDELVERVQPFGASTIVLDPRSGEILAMASRPNLVLDSEDEMPPNAWTNHAIASAYEPGSTFKPLVAAWALERNAIEFNESFQCEWGAYRMGTRVLRDHHSYGVLGLDEILIKSSNIGMAKIGERLGNAELHQLAIKLGFGRRTGIELPGEAGGIVRPLDRWDDYSTGSIPMGHELSVTPIQMIAAHAMLANRGQRVSPHLVRDYVVETSSPQQVLVSEMIRPEIASWIVESALVGVIEEGTGHRARISGLSVFGKTGTAQKYNPEGGYFDDRHVSSFICGAPADNPRVLVLVCVDEPTSETQSGGTVAAPYASKILESTIRQLDLYASQDRR</sequence>
<dbReference type="InterPro" id="IPR001460">
    <property type="entry name" value="PCN-bd_Tpept"/>
</dbReference>
<evidence type="ECO:0000256" key="4">
    <source>
        <dbReference type="SAM" id="Phobius"/>
    </source>
</evidence>
<keyword evidence="4" id="KW-0812">Transmembrane</keyword>
<name>A0A5C5X447_9PLAN</name>
<dbReference type="InterPro" id="IPR012338">
    <property type="entry name" value="Beta-lactam/transpept-like"/>
</dbReference>
<gene>
    <name evidence="7" type="primary">ftsI</name>
    <name evidence="7" type="ORF">KOR42_11100</name>
</gene>
<feature type="transmembrane region" description="Helical" evidence="4">
    <location>
        <begin position="21"/>
        <end position="38"/>
    </location>
</feature>
<protein>
    <submittedName>
        <fullName evidence="7">Peptidoglycan D,D-transpeptidase FtsI</fullName>
    </submittedName>
</protein>
<dbReference type="InterPro" id="IPR050515">
    <property type="entry name" value="Beta-lactam/transpept"/>
</dbReference>
<dbReference type="Gene3D" id="3.30.450.330">
    <property type="match status" value="1"/>
</dbReference>
<dbReference type="InterPro" id="IPR005311">
    <property type="entry name" value="PBP_dimer"/>
</dbReference>
<evidence type="ECO:0000313" key="7">
    <source>
        <dbReference type="EMBL" id="TWT57744.1"/>
    </source>
</evidence>
<accession>A0A5C5X447</accession>
<keyword evidence="2" id="KW-0645">Protease</keyword>
<dbReference type="GO" id="GO:0004180">
    <property type="term" value="F:carboxypeptidase activity"/>
    <property type="evidence" value="ECO:0007669"/>
    <property type="project" value="UniProtKB-KW"/>
</dbReference>
<evidence type="ECO:0000313" key="8">
    <source>
        <dbReference type="Proteomes" id="UP000317243"/>
    </source>
</evidence>
<dbReference type="AlphaFoldDB" id="A0A5C5X447"/>
<dbReference type="SUPFAM" id="SSF56601">
    <property type="entry name" value="beta-lactamase/transpeptidase-like"/>
    <property type="match status" value="1"/>
</dbReference>
<dbReference type="RefSeq" id="WP_146507655.1">
    <property type="nucleotide sequence ID" value="NZ_SIHI01000001.1"/>
</dbReference>